<accession>A0A9P8KBH5</accession>
<evidence type="ECO:0000313" key="2">
    <source>
        <dbReference type="Proteomes" id="UP000767238"/>
    </source>
</evidence>
<dbReference type="EMBL" id="JAHFYH010000001">
    <property type="protein sequence ID" value="KAH0237919.1"/>
    <property type="molecule type" value="Genomic_DNA"/>
</dbReference>
<protein>
    <submittedName>
        <fullName evidence="1">Uncharacterized protein</fullName>
    </submittedName>
</protein>
<reference evidence="1" key="2">
    <citation type="submission" date="2021-08" db="EMBL/GenBank/DDBJ databases">
        <authorList>
            <person name="Gostincar C."/>
            <person name="Sun X."/>
            <person name="Song Z."/>
            <person name="Gunde-Cimerman N."/>
        </authorList>
    </citation>
    <scope>NUCLEOTIDE SEQUENCE</scope>
    <source>
        <strain evidence="1">EXF-8016</strain>
    </source>
</reference>
<sequence length="199" mass="22787">MSMIKDQWVGRQKLAIEHPLMHQRIPFEKRITHRSMVDERTVERLDLLESQHWVAWPQGATIQSIVSQSCVWEEGREKRETHMRAIAGPQNILSQPLSRTAQQLVPTTALRMSLRSIGKWQLCMDKLLCRASRAAGRMDRTCHLGSRKNVTSTFRPLSSKPAVLGYQLYKSTVFMFTSSEAIEKNCCSSHVNSNHLASR</sequence>
<name>A0A9P8KBH5_AURME</name>
<organism evidence="1 2">
    <name type="scientific">Aureobasidium melanogenum</name>
    <name type="common">Aureobasidium pullulans var. melanogenum</name>
    <dbReference type="NCBI Taxonomy" id="46634"/>
    <lineage>
        <taxon>Eukaryota</taxon>
        <taxon>Fungi</taxon>
        <taxon>Dikarya</taxon>
        <taxon>Ascomycota</taxon>
        <taxon>Pezizomycotina</taxon>
        <taxon>Dothideomycetes</taxon>
        <taxon>Dothideomycetidae</taxon>
        <taxon>Dothideales</taxon>
        <taxon>Saccotheciaceae</taxon>
        <taxon>Aureobasidium</taxon>
    </lineage>
</organism>
<reference evidence="1" key="1">
    <citation type="journal article" date="2021" name="J Fungi (Basel)">
        <title>Virulence traits and population genomics of the black yeast Aureobasidium melanogenum.</title>
        <authorList>
            <person name="Cernosa A."/>
            <person name="Sun X."/>
            <person name="Gostincar C."/>
            <person name="Fang C."/>
            <person name="Gunde-Cimerman N."/>
            <person name="Song Z."/>
        </authorList>
    </citation>
    <scope>NUCLEOTIDE SEQUENCE</scope>
    <source>
        <strain evidence="1">EXF-8016</strain>
    </source>
</reference>
<comment type="caution">
    <text evidence="1">The sequence shown here is derived from an EMBL/GenBank/DDBJ whole genome shotgun (WGS) entry which is preliminary data.</text>
</comment>
<dbReference type="Proteomes" id="UP000767238">
    <property type="component" value="Unassembled WGS sequence"/>
</dbReference>
<proteinExistence type="predicted"/>
<dbReference type="AlphaFoldDB" id="A0A9P8KBH5"/>
<gene>
    <name evidence="1" type="ORF">KCV03_g301</name>
</gene>
<evidence type="ECO:0000313" key="1">
    <source>
        <dbReference type="EMBL" id="KAH0237919.1"/>
    </source>
</evidence>
<feature type="non-terminal residue" evidence="1">
    <location>
        <position position="199"/>
    </location>
</feature>